<dbReference type="EMBL" id="CP042469">
    <property type="protein sequence ID" value="QOX62455.1"/>
    <property type="molecule type" value="Genomic_DNA"/>
</dbReference>
<sequence>MRVKNLMTTSVTCVRPETSIEQVAKQMKQENIGSIPVCNDRGEALGIITDRDIVIRAVSNGGAAKTAQDIMTKHLVYAEPDMDTHEASLLMAKYQVRRLPVVENNKVIGMLAMADIARKQIYVDEAGDALSAISKQSTMN</sequence>
<evidence type="ECO:0000313" key="1">
    <source>
        <dbReference type="EMBL" id="QOX62455.1"/>
    </source>
</evidence>
<protein>
    <submittedName>
        <fullName evidence="1">CBS domain-containing protein</fullName>
    </submittedName>
</protein>
<proteinExistence type="predicted"/>
<organism evidence="1 2">
    <name type="scientific">Anoxybacterium hadale</name>
    <dbReference type="NCBI Taxonomy" id="3408580"/>
    <lineage>
        <taxon>Bacteria</taxon>
        <taxon>Bacillati</taxon>
        <taxon>Bacillota</taxon>
        <taxon>Clostridia</taxon>
        <taxon>Peptostreptococcales</taxon>
        <taxon>Anaerovoracaceae</taxon>
        <taxon>Anoxybacterium</taxon>
    </lineage>
</organism>
<accession>A0ACD1A7X9</accession>
<dbReference type="Proteomes" id="UP000594014">
    <property type="component" value="Chromosome"/>
</dbReference>
<reference evidence="1" key="1">
    <citation type="submission" date="2019-08" db="EMBL/GenBank/DDBJ databases">
        <title>Genome sequence of Clostridiales bacterium MT110.</title>
        <authorList>
            <person name="Cao J."/>
        </authorList>
    </citation>
    <scope>NUCLEOTIDE SEQUENCE</scope>
    <source>
        <strain evidence="1">MT110</strain>
    </source>
</reference>
<name>A0ACD1A7X9_9FIRM</name>
<keyword evidence="2" id="KW-1185">Reference proteome</keyword>
<evidence type="ECO:0000313" key="2">
    <source>
        <dbReference type="Proteomes" id="UP000594014"/>
    </source>
</evidence>
<gene>
    <name evidence="1" type="ORF">FRZ06_03300</name>
</gene>